<dbReference type="EMBL" id="CP092624">
    <property type="protein sequence ID" value="UMM37719.1"/>
    <property type="molecule type" value="Genomic_DNA"/>
</dbReference>
<organism evidence="2 3">
    <name type="scientific">Caenorhabditis briggsae</name>
    <dbReference type="NCBI Taxonomy" id="6238"/>
    <lineage>
        <taxon>Eukaryota</taxon>
        <taxon>Metazoa</taxon>
        <taxon>Ecdysozoa</taxon>
        <taxon>Nematoda</taxon>
        <taxon>Chromadorea</taxon>
        <taxon>Rhabditida</taxon>
        <taxon>Rhabditina</taxon>
        <taxon>Rhabditomorpha</taxon>
        <taxon>Rhabditoidea</taxon>
        <taxon>Rhabditidae</taxon>
        <taxon>Peloderinae</taxon>
        <taxon>Caenorhabditis</taxon>
    </lineage>
</organism>
<keyword evidence="1" id="KW-0732">Signal</keyword>
<proteinExistence type="predicted"/>
<dbReference type="Proteomes" id="UP000829354">
    <property type="component" value="Chromosome V"/>
</dbReference>
<reference evidence="2 3" key="1">
    <citation type="submission" date="2022-04" db="EMBL/GenBank/DDBJ databases">
        <title>Chromosome-level reference genomes for two strains of Caenorhabditis briggsae: an improved platform for comparative genomics.</title>
        <authorList>
            <person name="Stevens L."/>
            <person name="Andersen E."/>
        </authorList>
    </citation>
    <scope>NUCLEOTIDE SEQUENCE [LARGE SCALE GENOMIC DNA]</scope>
    <source>
        <strain evidence="2">VX34</strain>
        <tissue evidence="2">Whole-organism</tissue>
    </source>
</reference>
<evidence type="ECO:0000313" key="2">
    <source>
        <dbReference type="EMBL" id="UMM37719.1"/>
    </source>
</evidence>
<keyword evidence="3" id="KW-1185">Reference proteome</keyword>
<accession>A0AAE9FA81</accession>
<feature type="signal peptide" evidence="1">
    <location>
        <begin position="1"/>
        <end position="17"/>
    </location>
</feature>
<dbReference type="PROSITE" id="PS51257">
    <property type="entry name" value="PROKAR_LIPOPROTEIN"/>
    <property type="match status" value="1"/>
</dbReference>
<evidence type="ECO:0000256" key="1">
    <source>
        <dbReference type="SAM" id="SignalP"/>
    </source>
</evidence>
<protein>
    <recommendedName>
        <fullName evidence="4">Lipoprotein</fullName>
    </recommendedName>
</protein>
<sequence length="162" mass="18342">MKSAILFIFFFIFGCFSQGIPHLKVRNQESKALEIGKRHVKLFLDSIESKNEKMIEKLFNTTGADQMHIPTLIDMLQGFDISVESANFNKKGEINANLRVDGIVPGVIILTKTPNSPTGYQISALGFKTPRGTSHLEFTMCFIGLFWCAIEYTIKWLDSYKI</sequence>
<feature type="chain" id="PRO_5041994001" description="Lipoprotein" evidence="1">
    <location>
        <begin position="18"/>
        <end position="162"/>
    </location>
</feature>
<evidence type="ECO:0000313" key="3">
    <source>
        <dbReference type="Proteomes" id="UP000829354"/>
    </source>
</evidence>
<gene>
    <name evidence="2" type="ORF">L5515_009394</name>
</gene>
<name>A0AAE9FA81_CAEBR</name>
<evidence type="ECO:0008006" key="4">
    <source>
        <dbReference type="Google" id="ProtNLM"/>
    </source>
</evidence>
<dbReference type="AlphaFoldDB" id="A0AAE9FA81"/>